<gene>
    <name evidence="1" type="ORF">SBA5_600038</name>
</gene>
<accession>A0A2N9LX62</accession>
<proteinExistence type="predicted"/>
<organism evidence="1 2">
    <name type="scientific">Candidatus Sulfuritelmatomonas gaucii</name>
    <dbReference type="NCBI Taxonomy" id="2043161"/>
    <lineage>
        <taxon>Bacteria</taxon>
        <taxon>Pseudomonadati</taxon>
        <taxon>Acidobacteriota</taxon>
        <taxon>Terriglobia</taxon>
        <taxon>Terriglobales</taxon>
        <taxon>Acidobacteriaceae</taxon>
        <taxon>Candidatus Sulfuritelmatomonas</taxon>
    </lineage>
</organism>
<dbReference type="Proteomes" id="UP000239735">
    <property type="component" value="Unassembled WGS sequence"/>
</dbReference>
<protein>
    <submittedName>
        <fullName evidence="1">Uncharacterized protein</fullName>
    </submittedName>
</protein>
<evidence type="ECO:0000313" key="1">
    <source>
        <dbReference type="EMBL" id="SPE27796.1"/>
    </source>
</evidence>
<dbReference type="EMBL" id="OKRB01000120">
    <property type="protein sequence ID" value="SPE27796.1"/>
    <property type="molecule type" value="Genomic_DNA"/>
</dbReference>
<name>A0A2N9LX62_9BACT</name>
<reference evidence="2" key="1">
    <citation type="submission" date="2018-02" db="EMBL/GenBank/DDBJ databases">
        <authorList>
            <person name="Hausmann B."/>
        </authorList>
    </citation>
    <scope>NUCLEOTIDE SEQUENCE [LARGE SCALE GENOMIC DNA]</scope>
    <source>
        <strain evidence="2">Peat soil MAG SbA5</strain>
    </source>
</reference>
<dbReference type="AlphaFoldDB" id="A0A2N9LX62"/>
<evidence type="ECO:0000313" key="2">
    <source>
        <dbReference type="Proteomes" id="UP000239735"/>
    </source>
</evidence>
<sequence length="57" mass="6533">MRLALVKVFSRNRYFIDIQFIINNLGGKHNEDGKLIRVTGFYAGSCVVQRPMFEATP</sequence>